<protein>
    <submittedName>
        <fullName evidence="3">Uncharacterized protein</fullName>
    </submittedName>
</protein>
<evidence type="ECO:0000313" key="3">
    <source>
        <dbReference type="EMBL" id="CDW87279.1"/>
    </source>
</evidence>
<feature type="region of interest" description="Disordered" evidence="2">
    <location>
        <begin position="551"/>
        <end position="572"/>
    </location>
</feature>
<feature type="compositionally biased region" description="Basic and acidic residues" evidence="2">
    <location>
        <begin position="714"/>
        <end position="735"/>
    </location>
</feature>
<dbReference type="InParanoid" id="A0A078AYN4"/>
<dbReference type="AlphaFoldDB" id="A0A078AYN4"/>
<name>A0A078AYN4_STYLE</name>
<gene>
    <name evidence="3" type="primary">Contig5499.g5887</name>
    <name evidence="3" type="ORF">STYLEM_16382</name>
</gene>
<evidence type="ECO:0000313" key="4">
    <source>
        <dbReference type="Proteomes" id="UP000039865"/>
    </source>
</evidence>
<feature type="region of interest" description="Disordered" evidence="2">
    <location>
        <begin position="703"/>
        <end position="735"/>
    </location>
</feature>
<feature type="coiled-coil region" evidence="1">
    <location>
        <begin position="253"/>
        <end position="450"/>
    </location>
</feature>
<keyword evidence="4" id="KW-1185">Reference proteome</keyword>
<sequence>MVPLADLMQKMIEIQDTLPFIRRLETIFDKQDEKMSNINYKISKFMDSNEINTKLDIFEQDLFLKLQHKLEKMENKLCVIVDMKANKQEVNDYIKCKANFTDLQRAQERILQIDMQLNGMLQSQDSGSSHMRETLNRVVADLERTQSDIARFAKSDELLGMEQKIKSLEDFMLENLASSMKNPIENSIDDEKKQFKVKKHINQHGYGEDYLNLVKRRYEGKAPNQIPLKEKASYLQVQNNEIGDKILTHEQISQNLLNQIDFLRKELQSQGKQVQESLNHVKNVNDFIETARQDQQRMEEHYSQAQKEQKSLFEKNKKLEESLVNLRQEQKRLSERGQRDHDDFSQKLMKLEVNAETQQREIELLKQMRRQILDKLESETFKMNDMRTKIEHKSQEYDKKISKIAQELKKLRENVEFELDKLREPLAIEINKMRQENEQLHQAFENTKNDYRDLSGGFLKILSNQQSYGNMSKITDSPQDDIQSMIPKLKDQFLNKQVMQKTFYSETQRVNSPFSTVQPFNTDDKVSTLNIVPLPDIPKIFLKAQINQHQQSQGLNSNRSCSTARTSNQKNSFTYHRKAAVIDHYKQLQLNGKGDNEITTPRIFENSQDEKESMNVTGSGWLAPSSVTRSHSNKHLMSPNSLKATANKTGTFLEGQKLKKFKHLMESSQKIDEEDVAREGDTKQYHPLTSRNHSNQQLLKAAIGQSNNSKKVNKSQDRKSLSIGQDRPKTDLGRI</sequence>
<evidence type="ECO:0000256" key="2">
    <source>
        <dbReference type="SAM" id="MobiDB-lite"/>
    </source>
</evidence>
<evidence type="ECO:0000256" key="1">
    <source>
        <dbReference type="SAM" id="Coils"/>
    </source>
</evidence>
<dbReference type="EMBL" id="CCKQ01015461">
    <property type="protein sequence ID" value="CDW87279.1"/>
    <property type="molecule type" value="Genomic_DNA"/>
</dbReference>
<accession>A0A078AYN4</accession>
<dbReference type="Proteomes" id="UP000039865">
    <property type="component" value="Unassembled WGS sequence"/>
</dbReference>
<organism evidence="3 4">
    <name type="scientific">Stylonychia lemnae</name>
    <name type="common">Ciliate</name>
    <dbReference type="NCBI Taxonomy" id="5949"/>
    <lineage>
        <taxon>Eukaryota</taxon>
        <taxon>Sar</taxon>
        <taxon>Alveolata</taxon>
        <taxon>Ciliophora</taxon>
        <taxon>Intramacronucleata</taxon>
        <taxon>Spirotrichea</taxon>
        <taxon>Stichotrichia</taxon>
        <taxon>Sporadotrichida</taxon>
        <taxon>Oxytrichidae</taxon>
        <taxon>Stylonychinae</taxon>
        <taxon>Stylonychia</taxon>
    </lineage>
</organism>
<reference evidence="3 4" key="1">
    <citation type="submission" date="2014-06" db="EMBL/GenBank/DDBJ databases">
        <authorList>
            <person name="Swart Estienne"/>
        </authorList>
    </citation>
    <scope>NUCLEOTIDE SEQUENCE [LARGE SCALE GENOMIC DNA]</scope>
    <source>
        <strain evidence="3 4">130c</strain>
    </source>
</reference>
<proteinExistence type="predicted"/>
<keyword evidence="1" id="KW-0175">Coiled coil</keyword>